<sequence length="66" mass="7378">MSSRMATPRPSSYRYKSEKRGMTYNIMLVGQSGLGRRTFLNTLCEREVISPPDAPNPETANVADPM</sequence>
<dbReference type="Proteomes" id="UP001150581">
    <property type="component" value="Unassembled WGS sequence"/>
</dbReference>
<gene>
    <name evidence="1" type="ORF">LPJ66_004588</name>
</gene>
<keyword evidence="2" id="KW-1185">Reference proteome</keyword>
<dbReference type="EMBL" id="JANBPG010000565">
    <property type="protein sequence ID" value="KAJ1895445.1"/>
    <property type="molecule type" value="Genomic_DNA"/>
</dbReference>
<comment type="caution">
    <text evidence="1">The sequence shown here is derived from an EMBL/GenBank/DDBJ whole genome shotgun (WGS) entry which is preliminary data.</text>
</comment>
<protein>
    <submittedName>
        <fullName evidence="1">Uncharacterized protein</fullName>
    </submittedName>
</protein>
<evidence type="ECO:0000313" key="1">
    <source>
        <dbReference type="EMBL" id="KAJ1895445.1"/>
    </source>
</evidence>
<evidence type="ECO:0000313" key="2">
    <source>
        <dbReference type="Proteomes" id="UP001150581"/>
    </source>
</evidence>
<reference evidence="1" key="1">
    <citation type="submission" date="2022-07" db="EMBL/GenBank/DDBJ databases">
        <title>Phylogenomic reconstructions and comparative analyses of Kickxellomycotina fungi.</title>
        <authorList>
            <person name="Reynolds N.K."/>
            <person name="Stajich J.E."/>
            <person name="Barry K."/>
            <person name="Grigoriev I.V."/>
            <person name="Crous P."/>
            <person name="Smith M.E."/>
        </authorList>
    </citation>
    <scope>NUCLEOTIDE SEQUENCE</scope>
    <source>
        <strain evidence="1">Benny 63K</strain>
    </source>
</reference>
<name>A0ACC1IHI1_9FUNG</name>
<proteinExistence type="predicted"/>
<feature type="non-terminal residue" evidence="1">
    <location>
        <position position="66"/>
    </location>
</feature>
<organism evidence="1 2">
    <name type="scientific">Kickxella alabastrina</name>
    <dbReference type="NCBI Taxonomy" id="61397"/>
    <lineage>
        <taxon>Eukaryota</taxon>
        <taxon>Fungi</taxon>
        <taxon>Fungi incertae sedis</taxon>
        <taxon>Zoopagomycota</taxon>
        <taxon>Kickxellomycotina</taxon>
        <taxon>Kickxellomycetes</taxon>
        <taxon>Kickxellales</taxon>
        <taxon>Kickxellaceae</taxon>
        <taxon>Kickxella</taxon>
    </lineage>
</organism>
<accession>A0ACC1IHI1</accession>